<name>A0A2M6XE37_9BACT</name>
<dbReference type="SUPFAM" id="SSF51445">
    <property type="entry name" value="(Trans)glycosidases"/>
    <property type="match status" value="1"/>
</dbReference>
<gene>
    <name evidence="3" type="ORF">COT44_00775</name>
</gene>
<dbReference type="PANTHER" id="PTHR46066:SF2">
    <property type="entry name" value="CHITINASE DOMAIN-CONTAINING PROTEIN 1"/>
    <property type="match status" value="1"/>
</dbReference>
<dbReference type="GO" id="GO:0008061">
    <property type="term" value="F:chitin binding"/>
    <property type="evidence" value="ECO:0007669"/>
    <property type="project" value="InterPro"/>
</dbReference>
<dbReference type="EMBL" id="PEYO01000004">
    <property type="protein sequence ID" value="PIU03899.1"/>
    <property type="molecule type" value="Genomic_DNA"/>
</dbReference>
<dbReference type="Gene3D" id="3.20.20.80">
    <property type="entry name" value="Glycosidases"/>
    <property type="match status" value="1"/>
</dbReference>
<dbReference type="Pfam" id="PF00704">
    <property type="entry name" value="Glyco_hydro_18"/>
    <property type="match status" value="1"/>
</dbReference>
<evidence type="ECO:0000259" key="2">
    <source>
        <dbReference type="PROSITE" id="PS51910"/>
    </source>
</evidence>
<dbReference type="InterPro" id="IPR001223">
    <property type="entry name" value="Glyco_hydro18_cat"/>
</dbReference>
<dbReference type="AlphaFoldDB" id="A0A2M6XE37"/>
<reference evidence="4" key="1">
    <citation type="submission" date="2017-09" db="EMBL/GenBank/DDBJ databases">
        <title>Depth-based differentiation of microbial function through sediment-hosted aquifers and enrichment of novel symbionts in the deep terrestrial subsurface.</title>
        <authorList>
            <person name="Probst A.J."/>
            <person name="Ladd B."/>
            <person name="Jarett J.K."/>
            <person name="Geller-Mcgrath D.E."/>
            <person name="Sieber C.M.K."/>
            <person name="Emerson J.B."/>
            <person name="Anantharaman K."/>
            <person name="Thomas B.C."/>
            <person name="Malmstrom R."/>
            <person name="Stieglmeier M."/>
            <person name="Klingl A."/>
            <person name="Woyke T."/>
            <person name="Ryan C.M."/>
            <person name="Banfield J.F."/>
        </authorList>
    </citation>
    <scope>NUCLEOTIDE SEQUENCE [LARGE SCALE GENOMIC DNA]</scope>
</reference>
<organism evidence="3 4">
    <name type="scientific">Candidatus Shapirobacteria bacterium CG08_land_8_20_14_0_20_39_18</name>
    <dbReference type="NCBI Taxonomy" id="1974883"/>
    <lineage>
        <taxon>Bacteria</taxon>
        <taxon>Candidatus Shapironibacteriota</taxon>
    </lineage>
</organism>
<accession>A0A2M6XE37</accession>
<proteinExistence type="predicted"/>
<dbReference type="PROSITE" id="PS51910">
    <property type="entry name" value="GH18_2"/>
    <property type="match status" value="1"/>
</dbReference>
<dbReference type="Proteomes" id="UP000228996">
    <property type="component" value="Unassembled WGS sequence"/>
</dbReference>
<evidence type="ECO:0000313" key="4">
    <source>
        <dbReference type="Proteomes" id="UP000228996"/>
    </source>
</evidence>
<evidence type="ECO:0000313" key="3">
    <source>
        <dbReference type="EMBL" id="PIU03899.1"/>
    </source>
</evidence>
<protein>
    <recommendedName>
        <fullName evidence="2">GH18 domain-containing protein</fullName>
    </recommendedName>
</protein>
<feature type="transmembrane region" description="Helical" evidence="1">
    <location>
        <begin position="7"/>
        <end position="27"/>
    </location>
</feature>
<comment type="caution">
    <text evidence="3">The sequence shown here is derived from an EMBL/GenBank/DDBJ whole genome shotgun (WGS) entry which is preliminary data.</text>
</comment>
<dbReference type="InterPro" id="IPR029070">
    <property type="entry name" value="Chitinase_insertion_sf"/>
</dbReference>
<evidence type="ECO:0000256" key="1">
    <source>
        <dbReference type="SAM" id="Phobius"/>
    </source>
</evidence>
<dbReference type="InterPro" id="IPR011583">
    <property type="entry name" value="Chitinase_II/V-like_cat"/>
</dbReference>
<keyword evidence="1" id="KW-1133">Transmembrane helix</keyword>
<feature type="domain" description="GH18" evidence="2">
    <location>
        <begin position="46"/>
        <end position="382"/>
    </location>
</feature>
<keyword evidence="1" id="KW-0472">Membrane</keyword>
<sequence length="382" mass="42082">MKSKAILIVLISIIIVIAGSLVIYNFILPKTSGIKNPFTKTITPHHEVIGFLPYWLISKAQIDYSKYITNLTYFSLTIDKNGSIQKYTKPGQSEPGYLSLKNGKFDPYLAGNLSIAVFSGNDKDINEMLKDPATSANNLTKDIIPIMQQYGFKDLNLDIEQVSDASPAARIKFTEFVKQVRDNIDNSKAGTLSIDISASAFVKDTNLSDPKSLALLVNKVILMAYDYHFMGSFVTGPVAPGQGAGIVSEFDTESAVEAALQIMPSQKLILGIPLYGYEWETIGKVPRSATIPGTSLIISNQRAEDLLTTCASCSAEFDQTDKETHIIYQNTNETYQQVFYPNRQSTQYKVDLAKQNSLGGIAVWALGYEGKTILEPLSAYLH</sequence>
<dbReference type="SMART" id="SM00636">
    <property type="entry name" value="Glyco_18"/>
    <property type="match status" value="1"/>
</dbReference>
<dbReference type="PANTHER" id="PTHR46066">
    <property type="entry name" value="CHITINASE DOMAIN-CONTAINING PROTEIN 1 FAMILY MEMBER"/>
    <property type="match status" value="1"/>
</dbReference>
<dbReference type="Gene3D" id="3.10.50.10">
    <property type="match status" value="1"/>
</dbReference>
<keyword evidence="1" id="KW-0812">Transmembrane</keyword>
<dbReference type="InterPro" id="IPR017853">
    <property type="entry name" value="GH"/>
</dbReference>
<dbReference type="GO" id="GO:0005975">
    <property type="term" value="P:carbohydrate metabolic process"/>
    <property type="evidence" value="ECO:0007669"/>
    <property type="project" value="InterPro"/>
</dbReference>